<comment type="similarity">
    <text evidence="1">Belongs to the asp23 family.</text>
</comment>
<organism evidence="3 4">
    <name type="scientific">Actinomadura rugatobispora</name>
    <dbReference type="NCBI Taxonomy" id="1994"/>
    <lineage>
        <taxon>Bacteria</taxon>
        <taxon>Bacillati</taxon>
        <taxon>Actinomycetota</taxon>
        <taxon>Actinomycetes</taxon>
        <taxon>Streptosporangiales</taxon>
        <taxon>Thermomonosporaceae</taxon>
        <taxon>Actinomadura</taxon>
    </lineage>
</organism>
<proteinExistence type="inferred from homology"/>
<dbReference type="RefSeq" id="WP_378280698.1">
    <property type="nucleotide sequence ID" value="NZ_JBHSON010000006.1"/>
</dbReference>
<gene>
    <name evidence="3" type="ORF">ACFPZN_05555</name>
</gene>
<sequence>MTSPDTRGHTTIAERAVARIVRHALREDAGGLGESVSGRGVGRGPIKGRGPRVDVSVKGTLVTARVRLAVMYPEPVREVASRVRERVRDRVQDLTGLTVRQVDVDVAGLERREAGPERSRRVVR</sequence>
<dbReference type="Pfam" id="PF03780">
    <property type="entry name" value="Asp23"/>
    <property type="match status" value="1"/>
</dbReference>
<comment type="caution">
    <text evidence="3">The sequence shown here is derived from an EMBL/GenBank/DDBJ whole genome shotgun (WGS) entry which is preliminary data.</text>
</comment>
<accession>A0ABW0ZUK4</accession>
<dbReference type="PANTHER" id="PTHR34297">
    <property type="entry name" value="HYPOTHETICAL CYTOSOLIC PROTEIN-RELATED"/>
    <property type="match status" value="1"/>
</dbReference>
<evidence type="ECO:0000256" key="1">
    <source>
        <dbReference type="ARBA" id="ARBA00005721"/>
    </source>
</evidence>
<evidence type="ECO:0000313" key="3">
    <source>
        <dbReference type="EMBL" id="MFC5745073.1"/>
    </source>
</evidence>
<reference evidence="4" key="1">
    <citation type="journal article" date="2019" name="Int. J. Syst. Evol. Microbiol.">
        <title>The Global Catalogue of Microorganisms (GCM) 10K type strain sequencing project: providing services to taxonomists for standard genome sequencing and annotation.</title>
        <authorList>
            <consortium name="The Broad Institute Genomics Platform"/>
            <consortium name="The Broad Institute Genome Sequencing Center for Infectious Disease"/>
            <person name="Wu L."/>
            <person name="Ma J."/>
        </authorList>
    </citation>
    <scope>NUCLEOTIDE SEQUENCE [LARGE SCALE GENOMIC DNA]</scope>
    <source>
        <strain evidence="4">KCTC 42087</strain>
    </source>
</reference>
<evidence type="ECO:0000256" key="2">
    <source>
        <dbReference type="SAM" id="MobiDB-lite"/>
    </source>
</evidence>
<keyword evidence="4" id="KW-1185">Reference proteome</keyword>
<dbReference type="EMBL" id="JBHSON010000006">
    <property type="protein sequence ID" value="MFC5745073.1"/>
    <property type="molecule type" value="Genomic_DNA"/>
</dbReference>
<dbReference type="InterPro" id="IPR005531">
    <property type="entry name" value="Asp23"/>
</dbReference>
<feature type="region of interest" description="Disordered" evidence="2">
    <location>
        <begin position="31"/>
        <end position="52"/>
    </location>
</feature>
<protein>
    <submittedName>
        <fullName evidence="3">Asp23/Gls24 family envelope stress response protein</fullName>
    </submittedName>
</protein>
<dbReference type="Proteomes" id="UP001596074">
    <property type="component" value="Unassembled WGS sequence"/>
</dbReference>
<name>A0ABW0ZUK4_9ACTN</name>
<evidence type="ECO:0000313" key="4">
    <source>
        <dbReference type="Proteomes" id="UP001596074"/>
    </source>
</evidence>